<evidence type="ECO:0000256" key="7">
    <source>
        <dbReference type="ARBA" id="ARBA00023136"/>
    </source>
</evidence>
<feature type="transmembrane region" description="Helical" evidence="8">
    <location>
        <begin position="306"/>
        <end position="338"/>
    </location>
</feature>
<evidence type="ECO:0000256" key="8">
    <source>
        <dbReference type="RuleBase" id="RU363032"/>
    </source>
</evidence>
<evidence type="ECO:0000256" key="3">
    <source>
        <dbReference type="ARBA" id="ARBA00022475"/>
    </source>
</evidence>
<accession>A0A679IQZ8</accession>
<keyword evidence="6 8" id="KW-1133">Transmembrane helix</keyword>
<dbReference type="PROSITE" id="PS50928">
    <property type="entry name" value="ABC_TM1"/>
    <property type="match status" value="2"/>
</dbReference>
<feature type="transmembrane region" description="Helical" evidence="8">
    <location>
        <begin position="163"/>
        <end position="181"/>
    </location>
</feature>
<feature type="transmembrane region" description="Helical" evidence="8">
    <location>
        <begin position="542"/>
        <end position="561"/>
    </location>
</feature>
<keyword evidence="5 8" id="KW-0812">Transmembrane</keyword>
<feature type="transmembrane region" description="Helical" evidence="8">
    <location>
        <begin position="113"/>
        <end position="131"/>
    </location>
</feature>
<feature type="domain" description="ABC transmembrane type-1" evidence="9">
    <location>
        <begin position="354"/>
        <end position="560"/>
    </location>
</feature>
<feature type="transmembrane region" description="Helical" evidence="8">
    <location>
        <begin position="208"/>
        <end position="230"/>
    </location>
</feature>
<dbReference type="GO" id="GO:0005886">
    <property type="term" value="C:plasma membrane"/>
    <property type="evidence" value="ECO:0007669"/>
    <property type="project" value="UniProtKB-SubCell"/>
</dbReference>
<evidence type="ECO:0000259" key="9">
    <source>
        <dbReference type="PROSITE" id="PS50928"/>
    </source>
</evidence>
<dbReference type="Pfam" id="PF00528">
    <property type="entry name" value="BPD_transp_1"/>
    <property type="match status" value="1"/>
</dbReference>
<feature type="transmembrane region" description="Helical" evidence="8">
    <location>
        <begin position="390"/>
        <end position="414"/>
    </location>
</feature>
<name>A0A679IQZ8_9HYPH</name>
<dbReference type="FunFam" id="1.10.3720.10:FF:000088">
    <property type="entry name" value="Iron(III) ABC transporter, permease protein"/>
    <property type="match status" value="1"/>
</dbReference>
<evidence type="ECO:0000256" key="5">
    <source>
        <dbReference type="ARBA" id="ARBA00022692"/>
    </source>
</evidence>
<evidence type="ECO:0000256" key="1">
    <source>
        <dbReference type="ARBA" id="ARBA00004429"/>
    </source>
</evidence>
<keyword evidence="2 8" id="KW-0813">Transport</keyword>
<evidence type="ECO:0000313" key="10">
    <source>
        <dbReference type="EMBL" id="CAA2102558.1"/>
    </source>
</evidence>
<evidence type="ECO:0000256" key="4">
    <source>
        <dbReference type="ARBA" id="ARBA00022519"/>
    </source>
</evidence>
<comment type="subcellular location">
    <subcellularLocation>
        <location evidence="1">Cell inner membrane</location>
        <topology evidence="1">Multi-pass membrane protein</topology>
    </subcellularLocation>
    <subcellularLocation>
        <location evidence="8">Cell membrane</location>
        <topology evidence="8">Multi-pass membrane protein</topology>
    </subcellularLocation>
</comment>
<organism evidence="10">
    <name type="scientific">Methylobacterium bullatum</name>
    <dbReference type="NCBI Taxonomy" id="570505"/>
    <lineage>
        <taxon>Bacteria</taxon>
        <taxon>Pseudomonadati</taxon>
        <taxon>Pseudomonadota</taxon>
        <taxon>Alphaproteobacteria</taxon>
        <taxon>Hyphomicrobiales</taxon>
        <taxon>Methylobacteriaceae</taxon>
        <taxon>Methylobacterium</taxon>
    </lineage>
</organism>
<dbReference type="InterPro" id="IPR000515">
    <property type="entry name" value="MetI-like"/>
</dbReference>
<dbReference type="InterPro" id="IPR035906">
    <property type="entry name" value="MetI-like_sf"/>
</dbReference>
<dbReference type="CDD" id="cd06261">
    <property type="entry name" value="TM_PBP2"/>
    <property type="match status" value="2"/>
</dbReference>
<evidence type="ECO:0000256" key="2">
    <source>
        <dbReference type="ARBA" id="ARBA00022448"/>
    </source>
</evidence>
<dbReference type="PANTHER" id="PTHR43357">
    <property type="entry name" value="INNER MEMBRANE ABC TRANSPORTER PERMEASE PROTEIN YDCV"/>
    <property type="match status" value="1"/>
</dbReference>
<gene>
    <name evidence="10" type="primary">phnU</name>
    <name evidence="10" type="ORF">MBUL_01746</name>
</gene>
<dbReference type="PANTHER" id="PTHR43357:SF3">
    <property type="entry name" value="FE(3+)-TRANSPORT SYSTEM PERMEASE PROTEIN FBPB 2"/>
    <property type="match status" value="1"/>
</dbReference>
<dbReference type="SUPFAM" id="SSF161098">
    <property type="entry name" value="MetI-like"/>
    <property type="match status" value="2"/>
</dbReference>
<feature type="transmembrane region" description="Helical" evidence="8">
    <location>
        <begin position="358"/>
        <end position="378"/>
    </location>
</feature>
<feature type="transmembrane region" description="Helical" evidence="8">
    <location>
        <begin position="31"/>
        <end position="56"/>
    </location>
</feature>
<feature type="transmembrane region" description="Helical" evidence="8">
    <location>
        <begin position="76"/>
        <end position="101"/>
    </location>
</feature>
<dbReference type="AlphaFoldDB" id="A0A679IQZ8"/>
<keyword evidence="4" id="KW-0997">Cell inner membrane</keyword>
<dbReference type="Gene3D" id="1.10.3720.10">
    <property type="entry name" value="MetI-like"/>
    <property type="match status" value="2"/>
</dbReference>
<comment type="similarity">
    <text evidence="8">Belongs to the binding-protein-dependent transport system permease family.</text>
</comment>
<feature type="domain" description="ABC transmembrane type-1" evidence="9">
    <location>
        <begin position="75"/>
        <end position="280"/>
    </location>
</feature>
<protein>
    <submittedName>
        <fullName evidence="10">2-aminoethylphosphonate transport system permease protein PhnU</fullName>
    </submittedName>
</protein>
<keyword evidence="3" id="KW-1003">Cell membrane</keyword>
<reference evidence="10" key="1">
    <citation type="submission" date="2019-12" db="EMBL/GenBank/DDBJ databases">
        <authorList>
            <person name="Cremers G."/>
        </authorList>
    </citation>
    <scope>NUCLEOTIDE SEQUENCE</scope>
    <source>
        <strain evidence="10">Mbul1</strain>
    </source>
</reference>
<feature type="transmembrane region" description="Helical" evidence="8">
    <location>
        <begin position="264"/>
        <end position="285"/>
    </location>
</feature>
<dbReference type="GO" id="GO:0055085">
    <property type="term" value="P:transmembrane transport"/>
    <property type="evidence" value="ECO:0007669"/>
    <property type="project" value="InterPro"/>
</dbReference>
<proteinExistence type="inferred from homology"/>
<dbReference type="EMBL" id="LR743504">
    <property type="protein sequence ID" value="CAA2102558.1"/>
    <property type="molecule type" value="Genomic_DNA"/>
</dbReference>
<evidence type="ECO:0000256" key="6">
    <source>
        <dbReference type="ARBA" id="ARBA00022989"/>
    </source>
</evidence>
<feature type="transmembrane region" description="Helical" evidence="8">
    <location>
        <begin position="426"/>
        <end position="449"/>
    </location>
</feature>
<keyword evidence="7 8" id="KW-0472">Membrane</keyword>
<sequence length="573" mass="58992">MSAAVELARPQAAIGSEAAPRAAPRLRAAPIAWAAGALALAALILSPVASLALTAAGGSSEVWPHLLAHVLPQATVTTALLLGGVGLFVVMLGVGSAWLVSAYDFRGRRLLEIGLLLPLAVPTYIVAFAYLDLLHPIGPVQTALRGLLGVARPKDLLLPEIRSLPGCILLLGFVLYPYVYLPTRALFVMQAGTLIEAARILGRSPTAVFFHVALPLARPAIALGTSLALMETLNDIGAAEFLGVRTLTVQVYATWINRSDLPGAAQIALVMLAMVLLLLGAERWGRRGRGYAGTAQRQRGMARHRLSGASATAALCLGLVPIAIGFLVPAAYLVHSAIARVTRLGFPQGVIAEAGNTLLYAGLATLLAAACGFLVAAGPRLVARRFGQGLIRIAALGYALPGAILAIGLLGPLALADASLSRITTALFGVAPAIIGVGAGGALVIAYLVRFLAVGVGACEAGLAKVPSSLGEAGRMLGRGPVGTLMRVHLPMTWPALLSGALLVFVDCVKELPATLLLRPLNVETLATHLYGEAVRGTYEDGAVAALLIVVVGLIPVALLMRLGSAENAPRGG</sequence>